<dbReference type="Proteomes" id="UP000239550">
    <property type="component" value="Unassembled WGS sequence"/>
</dbReference>
<comment type="caution">
    <text evidence="1">The sequence shown here is derived from an EMBL/GenBank/DDBJ whole genome shotgun (WGS) entry which is preliminary data.</text>
</comment>
<accession>A0A2S8PUB6</accession>
<dbReference type="Pfam" id="PF15594">
    <property type="entry name" value="Imm50"/>
    <property type="match status" value="1"/>
</dbReference>
<protein>
    <recommendedName>
        <fullName evidence="3">Immunity protein 50</fullName>
    </recommendedName>
</protein>
<dbReference type="EMBL" id="PUWT01000097">
    <property type="protein sequence ID" value="PQQ22423.1"/>
    <property type="molecule type" value="Genomic_DNA"/>
</dbReference>
<keyword evidence="2" id="KW-1185">Reference proteome</keyword>
<dbReference type="InterPro" id="IPR028957">
    <property type="entry name" value="Imm50"/>
</dbReference>
<evidence type="ECO:0000313" key="2">
    <source>
        <dbReference type="Proteomes" id="UP000239550"/>
    </source>
</evidence>
<gene>
    <name evidence="1" type="ORF">C6H66_23615</name>
</gene>
<sequence>MFWNDLDGTILLNKVFSKPVEISDIDLFDIKIDREGPTVIISFDLIGKLPDNPPVKWVKGYNKCRCGINCGGVTSMKIEGIAVNMLAKIEIKKENGHNKVIISGSNFRLNLECMHIQFTGPSVYISK</sequence>
<dbReference type="RefSeq" id="WP_105396906.1">
    <property type="nucleotide sequence ID" value="NZ_CAWNTA010000168.1"/>
</dbReference>
<name>A0A2S8PUB6_9GAMM</name>
<reference evidence="1 2" key="1">
    <citation type="submission" date="2018-02" db="EMBL/GenBank/DDBJ databases">
        <title>Five New Genomes of Indian Photorhabdus Isolates TSA.</title>
        <authorList>
            <person name="Dubay B."/>
            <person name="Somvanshi V.S."/>
        </authorList>
    </citation>
    <scope>NUCLEOTIDE SEQUENCE [LARGE SCALE GENOMIC DNA]</scope>
    <source>
        <strain evidence="1 2">H1</strain>
    </source>
</reference>
<organism evidence="1 2">
    <name type="scientific">Photorhabdus hindustanensis</name>
    <dbReference type="NCBI Taxonomy" id="2918802"/>
    <lineage>
        <taxon>Bacteria</taxon>
        <taxon>Pseudomonadati</taxon>
        <taxon>Pseudomonadota</taxon>
        <taxon>Gammaproteobacteria</taxon>
        <taxon>Enterobacterales</taxon>
        <taxon>Morganellaceae</taxon>
        <taxon>Photorhabdus</taxon>
    </lineage>
</organism>
<evidence type="ECO:0008006" key="3">
    <source>
        <dbReference type="Google" id="ProtNLM"/>
    </source>
</evidence>
<proteinExistence type="predicted"/>
<dbReference type="AlphaFoldDB" id="A0A2S8PUB6"/>
<evidence type="ECO:0000313" key="1">
    <source>
        <dbReference type="EMBL" id="PQQ22423.1"/>
    </source>
</evidence>